<feature type="transmembrane region" description="Helical" evidence="7">
    <location>
        <begin position="359"/>
        <end position="383"/>
    </location>
</feature>
<dbReference type="PANTHER" id="PTHR33362">
    <property type="entry name" value="SIALIC ACID TRAP TRANSPORTER PERMEASE PROTEIN SIAT-RELATED"/>
    <property type="match status" value="1"/>
</dbReference>
<feature type="transmembrane region" description="Helical" evidence="7">
    <location>
        <begin position="169"/>
        <end position="195"/>
    </location>
</feature>
<keyword evidence="6 7" id="KW-0472">Membrane</keyword>
<accession>A0A1Y5TS91</accession>
<dbReference type="InterPro" id="IPR010656">
    <property type="entry name" value="DctM"/>
</dbReference>
<evidence type="ECO:0000256" key="7">
    <source>
        <dbReference type="RuleBase" id="RU369079"/>
    </source>
</evidence>
<dbReference type="PANTHER" id="PTHR33362:SF5">
    <property type="entry name" value="C4-DICARBOXYLATE TRAP TRANSPORTER LARGE PERMEASE PROTEIN DCTM"/>
    <property type="match status" value="1"/>
</dbReference>
<evidence type="ECO:0000313" key="9">
    <source>
        <dbReference type="EMBL" id="SLN71013.1"/>
    </source>
</evidence>
<protein>
    <recommendedName>
        <fullName evidence="7">TRAP transporter large permease protein</fullName>
    </recommendedName>
</protein>
<dbReference type="InterPro" id="IPR004681">
    <property type="entry name" value="TRAP_DctM"/>
</dbReference>
<feature type="transmembrane region" description="Helical" evidence="7">
    <location>
        <begin position="244"/>
        <end position="267"/>
    </location>
</feature>
<proteinExistence type="inferred from homology"/>
<keyword evidence="2" id="KW-1003">Cell membrane</keyword>
<feature type="transmembrane region" description="Helical" evidence="7">
    <location>
        <begin position="48"/>
        <end position="71"/>
    </location>
</feature>
<evidence type="ECO:0000259" key="8">
    <source>
        <dbReference type="Pfam" id="PF06808"/>
    </source>
</evidence>
<sequence length="430" mass="45762">MIEGLIGFAAMGILMMLRLPIAISMAVVGFVGVGLLRSWPAAISTTATEIIGISSYSLSVIPLFVLMGNFITRAGMSRDLYQAAYSLIGHRRGGLSMSTVVACAGFGAICGSSIATVATMARVAMPEMKRFNYDPAFAAGSICAGSTLGILIPPSVILVIYGIMTEQSIGALFAAGLIPGIIATLFYLGACVFVTRRQPGAGPAGERIDWPGRMRALRHIWGVLLLFGIVMGGMYGGLFTPTEAAGVGAMGGFLFALARRTLSVAVIRDILMESARTTAMLFTILIGAMMFSNFLNFTSLPSDLRDLVTYFDVAPLIVVVAICLVYVILGMAMESLSMMLLTVPIFYPLIVQLGLDPIWFGVIVVCVIEISLITPPIGLNIFVLSNEVPDVPTPMIWRGVLPFIAADILRMGVLIAFPAITLFLPVLLDL</sequence>
<comment type="similarity">
    <text evidence="7">Belongs to the TRAP transporter large permease family.</text>
</comment>
<feature type="transmembrane region" description="Helical" evidence="7">
    <location>
        <begin position="136"/>
        <end position="163"/>
    </location>
</feature>
<evidence type="ECO:0000256" key="2">
    <source>
        <dbReference type="ARBA" id="ARBA00022475"/>
    </source>
</evidence>
<dbReference type="PIRSF" id="PIRSF006066">
    <property type="entry name" value="HI0050"/>
    <property type="match status" value="1"/>
</dbReference>
<dbReference type="Pfam" id="PF06808">
    <property type="entry name" value="DctM"/>
    <property type="match status" value="1"/>
</dbReference>
<keyword evidence="7" id="KW-0813">Transport</keyword>
<feature type="transmembrane region" description="Helical" evidence="7">
    <location>
        <begin position="307"/>
        <end position="329"/>
    </location>
</feature>
<dbReference type="GO" id="GO:0022857">
    <property type="term" value="F:transmembrane transporter activity"/>
    <property type="evidence" value="ECO:0007669"/>
    <property type="project" value="UniProtKB-UniRule"/>
</dbReference>
<dbReference type="EMBL" id="FWFR01000003">
    <property type="protein sequence ID" value="SLN71013.1"/>
    <property type="molecule type" value="Genomic_DNA"/>
</dbReference>
<evidence type="ECO:0000256" key="1">
    <source>
        <dbReference type="ARBA" id="ARBA00004429"/>
    </source>
</evidence>
<evidence type="ECO:0000256" key="4">
    <source>
        <dbReference type="ARBA" id="ARBA00022692"/>
    </source>
</evidence>
<keyword evidence="10" id="KW-1185">Reference proteome</keyword>
<comment type="subunit">
    <text evidence="7">The complex comprises the extracytoplasmic solute receptor protein and the two transmembrane proteins.</text>
</comment>
<dbReference type="InParanoid" id="A0A1Y5TS91"/>
<evidence type="ECO:0000256" key="6">
    <source>
        <dbReference type="ARBA" id="ARBA00023136"/>
    </source>
</evidence>
<feature type="transmembrane region" description="Helical" evidence="7">
    <location>
        <begin position="216"/>
        <end position="238"/>
    </location>
</feature>
<feature type="transmembrane region" description="Helical" evidence="7">
    <location>
        <begin position="404"/>
        <end position="428"/>
    </location>
</feature>
<dbReference type="GO" id="GO:0005886">
    <property type="term" value="C:plasma membrane"/>
    <property type="evidence" value="ECO:0007669"/>
    <property type="project" value="UniProtKB-SubCell"/>
</dbReference>
<dbReference type="OrthoDB" id="9790209at2"/>
<reference evidence="9 10" key="1">
    <citation type="submission" date="2017-03" db="EMBL/GenBank/DDBJ databases">
        <authorList>
            <person name="Afonso C.L."/>
            <person name="Miller P.J."/>
            <person name="Scott M.A."/>
            <person name="Spackman E."/>
            <person name="Goraichik I."/>
            <person name="Dimitrov K.M."/>
            <person name="Suarez D.L."/>
            <person name="Swayne D.E."/>
        </authorList>
    </citation>
    <scope>NUCLEOTIDE SEQUENCE [LARGE SCALE GENOMIC DNA]</scope>
    <source>
        <strain evidence="9 10">CECT 7691</strain>
    </source>
</reference>
<feature type="transmembrane region" description="Helical" evidence="7">
    <location>
        <begin position="99"/>
        <end position="124"/>
    </location>
</feature>
<feature type="transmembrane region" description="Helical" evidence="7">
    <location>
        <begin position="279"/>
        <end position="295"/>
    </location>
</feature>
<feature type="transmembrane region" description="Helical" evidence="7">
    <location>
        <begin position="6"/>
        <end position="36"/>
    </location>
</feature>
<keyword evidence="3 7" id="KW-0997">Cell inner membrane</keyword>
<dbReference type="Proteomes" id="UP000193200">
    <property type="component" value="Unassembled WGS sequence"/>
</dbReference>
<organism evidence="9 10">
    <name type="scientific">Oceanibacterium hippocampi</name>
    <dbReference type="NCBI Taxonomy" id="745714"/>
    <lineage>
        <taxon>Bacteria</taxon>
        <taxon>Pseudomonadati</taxon>
        <taxon>Pseudomonadota</taxon>
        <taxon>Alphaproteobacteria</taxon>
        <taxon>Sneathiellales</taxon>
        <taxon>Sneathiellaceae</taxon>
        <taxon>Oceanibacterium</taxon>
    </lineage>
</organism>
<name>A0A1Y5TS91_9PROT</name>
<feature type="domain" description="TRAP C4-dicarboxylate transport system permease DctM subunit" evidence="8">
    <location>
        <begin position="9"/>
        <end position="420"/>
    </location>
</feature>
<keyword evidence="4 7" id="KW-0812">Transmembrane</keyword>
<evidence type="ECO:0000256" key="3">
    <source>
        <dbReference type="ARBA" id="ARBA00022519"/>
    </source>
</evidence>
<keyword evidence="5 7" id="KW-1133">Transmembrane helix</keyword>
<evidence type="ECO:0000313" key="10">
    <source>
        <dbReference type="Proteomes" id="UP000193200"/>
    </source>
</evidence>
<dbReference type="AlphaFoldDB" id="A0A1Y5TS91"/>
<comment type="subcellular location">
    <subcellularLocation>
        <location evidence="1 7">Cell inner membrane</location>
        <topology evidence="1 7">Multi-pass membrane protein</topology>
    </subcellularLocation>
</comment>
<dbReference type="RefSeq" id="WP_085884688.1">
    <property type="nucleotide sequence ID" value="NZ_FWFR01000003.1"/>
</dbReference>
<gene>
    <name evidence="9" type="primary">siaT_24</name>
    <name evidence="9" type="ORF">OCH7691_03336</name>
</gene>
<comment type="function">
    <text evidence="7">Part of the tripartite ATP-independent periplasmic (TRAP) transport system.</text>
</comment>
<evidence type="ECO:0000256" key="5">
    <source>
        <dbReference type="ARBA" id="ARBA00022989"/>
    </source>
</evidence>
<feature type="transmembrane region" description="Helical" evidence="7">
    <location>
        <begin position="336"/>
        <end position="353"/>
    </location>
</feature>
<dbReference type="NCBIfam" id="TIGR00786">
    <property type="entry name" value="dctM"/>
    <property type="match status" value="1"/>
</dbReference>